<proteinExistence type="predicted"/>
<dbReference type="GO" id="GO:0016779">
    <property type="term" value="F:nucleotidyltransferase activity"/>
    <property type="evidence" value="ECO:0007669"/>
    <property type="project" value="UniProtKB-ARBA"/>
</dbReference>
<dbReference type="InterPro" id="IPR025877">
    <property type="entry name" value="MobA-like_NTP_Trfase"/>
</dbReference>
<dbReference type="SUPFAM" id="SSF53448">
    <property type="entry name" value="Nucleotide-diphospho-sugar transferases"/>
    <property type="match status" value="1"/>
</dbReference>
<keyword evidence="3" id="KW-1185">Reference proteome</keyword>
<dbReference type="RefSeq" id="WP_188222304.1">
    <property type="nucleotide sequence ID" value="NZ_JACVXD010000001.1"/>
</dbReference>
<dbReference type="Pfam" id="PF12804">
    <property type="entry name" value="NTP_transf_3"/>
    <property type="match status" value="1"/>
</dbReference>
<sequence length="204" mass="22858">MNPSSQIAMVILAAGASKRMGEPKQLLLWGDTTLLEHSIETALDVNANHVYLVLGANYKTLKSKIESRPVEIIYNPDWEKGLGKSISKAVTYLKNSNLKFDGVLFLLADQPFITSDYLEQMIGAFKPKKEQIIATSYVDGENGVPVLFDAVYFTELEALNEDKGAKQILKNHKQKVEILFSGTKNIDLDTQTEYVHAYQAKFKK</sequence>
<dbReference type="EMBL" id="JACVXD010000001">
    <property type="protein sequence ID" value="MBD0823003.1"/>
    <property type="molecule type" value="Genomic_DNA"/>
</dbReference>
<organism evidence="2 3">
    <name type="scientific">Aestuariibaculum marinum</name>
    <dbReference type="NCBI Taxonomy" id="2683592"/>
    <lineage>
        <taxon>Bacteria</taxon>
        <taxon>Pseudomonadati</taxon>
        <taxon>Bacteroidota</taxon>
        <taxon>Flavobacteriia</taxon>
        <taxon>Flavobacteriales</taxon>
        <taxon>Flavobacteriaceae</taxon>
    </lineage>
</organism>
<comment type="caution">
    <text evidence="2">The sequence shown here is derived from an EMBL/GenBank/DDBJ whole genome shotgun (WGS) entry which is preliminary data.</text>
</comment>
<dbReference type="PANTHER" id="PTHR43777">
    <property type="entry name" value="MOLYBDENUM COFACTOR CYTIDYLYLTRANSFERASE"/>
    <property type="match status" value="1"/>
</dbReference>
<gene>
    <name evidence="2" type="ORF">ICJ85_03125</name>
</gene>
<feature type="domain" description="MobA-like NTP transferase" evidence="1">
    <location>
        <begin position="10"/>
        <end position="173"/>
    </location>
</feature>
<protein>
    <submittedName>
        <fullName evidence="2">Nucleotidyltransferase family protein</fullName>
    </submittedName>
</protein>
<dbReference type="Proteomes" id="UP000621516">
    <property type="component" value="Unassembled WGS sequence"/>
</dbReference>
<dbReference type="InterPro" id="IPR029044">
    <property type="entry name" value="Nucleotide-diphossugar_trans"/>
</dbReference>
<dbReference type="AlphaFoldDB" id="A0A8J6UA78"/>
<name>A0A8J6UA78_9FLAO</name>
<accession>A0A8J6UA78</accession>
<evidence type="ECO:0000313" key="2">
    <source>
        <dbReference type="EMBL" id="MBD0823003.1"/>
    </source>
</evidence>
<evidence type="ECO:0000313" key="3">
    <source>
        <dbReference type="Proteomes" id="UP000621516"/>
    </source>
</evidence>
<dbReference type="PANTHER" id="PTHR43777:SF1">
    <property type="entry name" value="MOLYBDENUM COFACTOR CYTIDYLYLTRANSFERASE"/>
    <property type="match status" value="1"/>
</dbReference>
<dbReference type="Gene3D" id="3.90.550.10">
    <property type="entry name" value="Spore Coat Polysaccharide Biosynthesis Protein SpsA, Chain A"/>
    <property type="match status" value="1"/>
</dbReference>
<dbReference type="CDD" id="cd04182">
    <property type="entry name" value="GT_2_like_f"/>
    <property type="match status" value="1"/>
</dbReference>
<reference evidence="2 3" key="1">
    <citation type="journal article" date="2018" name="J. Microbiol.">
        <title>Aestuariibaculum marinum sp. nov., a marine bacterium isolated from seawater in South Korea.</title>
        <authorList>
            <person name="Choi J."/>
            <person name="Lee D."/>
            <person name="Jang J.H."/>
            <person name="Cha S."/>
            <person name="Seo T."/>
        </authorList>
    </citation>
    <scope>NUCLEOTIDE SEQUENCE [LARGE SCALE GENOMIC DNA]</scope>
    <source>
        <strain evidence="2 3">IP7</strain>
    </source>
</reference>
<evidence type="ECO:0000259" key="1">
    <source>
        <dbReference type="Pfam" id="PF12804"/>
    </source>
</evidence>